<sequence>MTIADEVPPKRRFGKGSRIEVALRGRAGHLASPEISIVCIEWLARLTDHRD</sequence>
<evidence type="ECO:0000313" key="1">
    <source>
        <dbReference type="EMBL" id="MCR2832945.1"/>
    </source>
</evidence>
<accession>A0ABT1XMQ0</accession>
<dbReference type="Proteomes" id="UP001206067">
    <property type="component" value="Unassembled WGS sequence"/>
</dbReference>
<name>A0ABT1XMQ0_9SPHN</name>
<comment type="caution">
    <text evidence="1">The sequence shown here is derived from an EMBL/GenBank/DDBJ whole genome shotgun (WGS) entry which is preliminary data.</text>
</comment>
<protein>
    <submittedName>
        <fullName evidence="1">Uncharacterized protein</fullName>
    </submittedName>
</protein>
<organism evidence="1 2">
    <name type="scientific">Parerythrobacter lacustris</name>
    <dbReference type="NCBI Taxonomy" id="2969984"/>
    <lineage>
        <taxon>Bacteria</taxon>
        <taxon>Pseudomonadati</taxon>
        <taxon>Pseudomonadota</taxon>
        <taxon>Alphaproteobacteria</taxon>
        <taxon>Sphingomonadales</taxon>
        <taxon>Erythrobacteraceae</taxon>
        <taxon>Parerythrobacter</taxon>
    </lineage>
</organism>
<dbReference type="RefSeq" id="WP_257594714.1">
    <property type="nucleotide sequence ID" value="NZ_JANKHH010000002.1"/>
</dbReference>
<proteinExistence type="predicted"/>
<gene>
    <name evidence="1" type="ORF">NSO95_03230</name>
</gene>
<evidence type="ECO:0000313" key="2">
    <source>
        <dbReference type="Proteomes" id="UP001206067"/>
    </source>
</evidence>
<reference evidence="1 2" key="1">
    <citation type="submission" date="2022-08" db="EMBL/GenBank/DDBJ databases">
        <title>Polyphasic taxonomy analysis of Qipengyuania sp.RS5-5.</title>
        <authorList>
            <person name="Xamxidin M."/>
            <person name="Wu M."/>
        </authorList>
    </citation>
    <scope>NUCLEOTIDE SEQUENCE [LARGE SCALE GENOMIC DNA]</scope>
    <source>
        <strain evidence="1 2">RS5-5</strain>
    </source>
</reference>
<dbReference type="EMBL" id="JANKHH010000002">
    <property type="protein sequence ID" value="MCR2832945.1"/>
    <property type="molecule type" value="Genomic_DNA"/>
</dbReference>
<keyword evidence="2" id="KW-1185">Reference proteome</keyword>